<evidence type="ECO:0000313" key="7">
    <source>
        <dbReference type="EMBL" id="CZR60000.1"/>
    </source>
</evidence>
<evidence type="ECO:0000256" key="3">
    <source>
        <dbReference type="ARBA" id="ARBA00005470"/>
    </source>
</evidence>
<dbReference type="InterPro" id="IPR012485">
    <property type="entry name" value="CENP-I"/>
</dbReference>
<protein>
    <submittedName>
        <fullName evidence="7">Related to Mis6 domain protein</fullName>
    </submittedName>
</protein>
<dbReference type="OrthoDB" id="6347512at2759"/>
<evidence type="ECO:0000256" key="1">
    <source>
        <dbReference type="ARBA" id="ARBA00004123"/>
    </source>
</evidence>
<gene>
    <name evidence="7" type="ORF">PAC_09895</name>
</gene>
<evidence type="ECO:0000256" key="6">
    <source>
        <dbReference type="ARBA" id="ARBA00023328"/>
    </source>
</evidence>
<proteinExistence type="inferred from homology"/>
<keyword evidence="6" id="KW-0137">Centromere</keyword>
<dbReference type="Pfam" id="PF07778">
    <property type="entry name" value="CENP-I"/>
    <property type="match status" value="1"/>
</dbReference>
<dbReference type="GO" id="GO:0000070">
    <property type="term" value="P:mitotic sister chromatid segregation"/>
    <property type="evidence" value="ECO:0007669"/>
    <property type="project" value="TreeGrafter"/>
</dbReference>
<keyword evidence="8" id="KW-1185">Reference proteome</keyword>
<dbReference type="GO" id="GO:0034080">
    <property type="term" value="P:CENP-A containing chromatin assembly"/>
    <property type="evidence" value="ECO:0007669"/>
    <property type="project" value="TreeGrafter"/>
</dbReference>
<evidence type="ECO:0000256" key="5">
    <source>
        <dbReference type="ARBA" id="ARBA00023242"/>
    </source>
</evidence>
<keyword evidence="4" id="KW-0158">Chromosome</keyword>
<dbReference type="CDD" id="cd22647">
    <property type="entry name" value="CTF3_NTD_HEAT"/>
    <property type="match status" value="1"/>
</dbReference>
<evidence type="ECO:0000256" key="2">
    <source>
        <dbReference type="ARBA" id="ARBA00004584"/>
    </source>
</evidence>
<dbReference type="AlphaFoldDB" id="A0A1L7X4S0"/>
<organism evidence="7 8">
    <name type="scientific">Phialocephala subalpina</name>
    <dbReference type="NCBI Taxonomy" id="576137"/>
    <lineage>
        <taxon>Eukaryota</taxon>
        <taxon>Fungi</taxon>
        <taxon>Dikarya</taxon>
        <taxon>Ascomycota</taxon>
        <taxon>Pezizomycotina</taxon>
        <taxon>Leotiomycetes</taxon>
        <taxon>Helotiales</taxon>
        <taxon>Mollisiaceae</taxon>
        <taxon>Phialocephala</taxon>
        <taxon>Phialocephala fortinii species complex</taxon>
    </lineage>
</organism>
<comment type="similarity">
    <text evidence="3">Belongs to the CENP-I/CTF3 family.</text>
</comment>
<reference evidence="7 8" key="1">
    <citation type="submission" date="2016-03" db="EMBL/GenBank/DDBJ databases">
        <authorList>
            <person name="Ploux O."/>
        </authorList>
    </citation>
    <scope>NUCLEOTIDE SEQUENCE [LARGE SCALE GENOMIC DNA]</scope>
    <source>
        <strain evidence="7 8">UAMH 11012</strain>
    </source>
</reference>
<dbReference type="PANTHER" id="PTHR48208">
    <property type="entry name" value="CENTROMERE PROTEIN I"/>
    <property type="match status" value="1"/>
</dbReference>
<sequence>MDDLLEDLESASKKTAKQRAIKISGLVDNVCAKAYEDGLLVGELNKLIDILTLPNELDQGSLGNLIRNLYPVSKVPDSTVAKVIGSLGHGRFKSSYATQAGLLRWLVLVYDVLDNPRILSQLYSTVFNLLDTAAIRPQVCHVLSLITGRKHVRPFRIQFVMELIRQAGNEPPLIGLMRVYKDYYPDVIVGDATAGRASVFTHPNPEWRGRLGEIQEIHFQRTQEGLPIEQRAFRVVRKGANGLKRKRVSVLPDVHTSHAQESSITLEEIEDVHEFVQKLEKIDPPNQLVAVLDDPLLQKFLHLRSSDVDSSRIDGWLIAFFEDQLQNPDAGEGNTIEMLEAILNYTRYTKRLPSVCLSYLQSIIHSWNGTAAADTILGLLAYVPLSAFEDLYISTLQPFEEAVLYDGSTESQPRLLRFYSSLLDQWTTTLLSQPDPTAIGGPAVKSLMEHVNGLCLTIIQTSMDVGAHSAVLDFYERAASGIMHPDLKSIIRISLPPTEVIYTLHFTGSLAIVSRLCALLAIYKKAFEAAMASKRDSYPSVYVNNFNGFLMDICNCLWRSKAFNTTDQNAKGCLLAPNITLRLSAYIGDLDNVLQLPSLFFFSYSPLFCLLSISYIRELEDRAMDVIERRHPGPVSQQSLKQLEKGGGMKLTWQDYRLGFLHYLERRGVNGIGELMYNTMKHLMPNREVRAEPEG</sequence>
<dbReference type="EMBL" id="FJOG01000015">
    <property type="protein sequence ID" value="CZR60000.1"/>
    <property type="molecule type" value="Genomic_DNA"/>
</dbReference>
<dbReference type="PANTHER" id="PTHR48208:SF2">
    <property type="entry name" value="CENTROMERE PROTEIN I"/>
    <property type="match status" value="1"/>
</dbReference>
<dbReference type="GO" id="GO:0005634">
    <property type="term" value="C:nucleus"/>
    <property type="evidence" value="ECO:0007669"/>
    <property type="project" value="UniProtKB-SubCell"/>
</dbReference>
<keyword evidence="5" id="KW-0539">Nucleus</keyword>
<dbReference type="GO" id="GO:0000939">
    <property type="term" value="C:inner kinetochore"/>
    <property type="evidence" value="ECO:0007669"/>
    <property type="project" value="TreeGrafter"/>
</dbReference>
<evidence type="ECO:0000313" key="8">
    <source>
        <dbReference type="Proteomes" id="UP000184330"/>
    </source>
</evidence>
<dbReference type="STRING" id="576137.A0A1L7X4S0"/>
<evidence type="ECO:0000256" key="4">
    <source>
        <dbReference type="ARBA" id="ARBA00022454"/>
    </source>
</evidence>
<name>A0A1L7X4S0_9HELO</name>
<comment type="subcellular location">
    <subcellularLocation>
        <location evidence="2">Chromosome</location>
        <location evidence="2">Centromere</location>
    </subcellularLocation>
    <subcellularLocation>
        <location evidence="1">Nucleus</location>
    </subcellularLocation>
</comment>
<dbReference type="Proteomes" id="UP000184330">
    <property type="component" value="Unassembled WGS sequence"/>
</dbReference>
<accession>A0A1L7X4S0</accession>